<dbReference type="CDD" id="cd04301">
    <property type="entry name" value="NAT_SF"/>
    <property type="match status" value="1"/>
</dbReference>
<dbReference type="SUPFAM" id="SSF55729">
    <property type="entry name" value="Acyl-CoA N-acyltransferases (Nat)"/>
    <property type="match status" value="1"/>
</dbReference>
<name>A0A1M5NSD9_9RHOB</name>
<evidence type="ECO:0000313" key="4">
    <source>
        <dbReference type="EMBL" id="SHG92365.1"/>
    </source>
</evidence>
<proteinExistence type="predicted"/>
<dbReference type="PANTHER" id="PTHR43877">
    <property type="entry name" value="AMINOALKYLPHOSPHONATE N-ACETYLTRANSFERASE-RELATED-RELATED"/>
    <property type="match status" value="1"/>
</dbReference>
<evidence type="ECO:0000259" key="3">
    <source>
        <dbReference type="PROSITE" id="PS51186"/>
    </source>
</evidence>
<dbReference type="PROSITE" id="PS51186">
    <property type="entry name" value="GNAT"/>
    <property type="match status" value="1"/>
</dbReference>
<evidence type="ECO:0000313" key="5">
    <source>
        <dbReference type="Proteomes" id="UP000184211"/>
    </source>
</evidence>
<dbReference type="Gene3D" id="3.40.630.30">
    <property type="match status" value="1"/>
</dbReference>
<keyword evidence="1" id="KW-0808">Transferase</keyword>
<keyword evidence="5" id="KW-1185">Reference proteome</keyword>
<dbReference type="OrthoDB" id="9796171at2"/>
<dbReference type="GO" id="GO:0016747">
    <property type="term" value="F:acyltransferase activity, transferring groups other than amino-acyl groups"/>
    <property type="evidence" value="ECO:0007669"/>
    <property type="project" value="InterPro"/>
</dbReference>
<dbReference type="InterPro" id="IPR016181">
    <property type="entry name" value="Acyl_CoA_acyltransferase"/>
</dbReference>
<organism evidence="4 5">
    <name type="scientific">Cognatishimia maritima</name>
    <dbReference type="NCBI Taxonomy" id="870908"/>
    <lineage>
        <taxon>Bacteria</taxon>
        <taxon>Pseudomonadati</taxon>
        <taxon>Pseudomonadota</taxon>
        <taxon>Alphaproteobacteria</taxon>
        <taxon>Rhodobacterales</taxon>
        <taxon>Paracoccaceae</taxon>
        <taxon>Cognatishimia</taxon>
    </lineage>
</organism>
<accession>A0A1M5NSD9</accession>
<dbReference type="EMBL" id="FQWM01000002">
    <property type="protein sequence ID" value="SHG92365.1"/>
    <property type="molecule type" value="Genomic_DNA"/>
</dbReference>
<sequence length="140" mass="15087">MTWDIAETDDIAACIALRRAVFIEEQGIAEEDEIDDLDDGATHILARVEGAPVGTARLLISGTTGKIGRICVLKSQRGTGLGAALVTHSIDNLRARGDLKRIALGAQEYAIGFYEKLGLRVCGPIYDDAGIPHREMEILL</sequence>
<dbReference type="AlphaFoldDB" id="A0A1M5NSD9"/>
<dbReference type="STRING" id="870908.SAMN04488044_1617"/>
<reference evidence="5" key="1">
    <citation type="submission" date="2016-11" db="EMBL/GenBank/DDBJ databases">
        <authorList>
            <person name="Varghese N."/>
            <person name="Submissions S."/>
        </authorList>
    </citation>
    <scope>NUCLEOTIDE SEQUENCE [LARGE SCALE GENOMIC DNA]</scope>
    <source>
        <strain evidence="5">DSM 28223</strain>
    </source>
</reference>
<dbReference type="Pfam" id="PF13673">
    <property type="entry name" value="Acetyltransf_10"/>
    <property type="match status" value="1"/>
</dbReference>
<dbReference type="RefSeq" id="WP_072792303.1">
    <property type="nucleotide sequence ID" value="NZ_FQWM01000002.1"/>
</dbReference>
<dbReference type="InterPro" id="IPR050832">
    <property type="entry name" value="Bact_Acetyltransf"/>
</dbReference>
<evidence type="ECO:0000256" key="1">
    <source>
        <dbReference type="ARBA" id="ARBA00022679"/>
    </source>
</evidence>
<protein>
    <submittedName>
        <fullName evidence="4">ElaA protein</fullName>
    </submittedName>
</protein>
<feature type="domain" description="N-acetyltransferase" evidence="3">
    <location>
        <begin position="1"/>
        <end position="140"/>
    </location>
</feature>
<dbReference type="Proteomes" id="UP000184211">
    <property type="component" value="Unassembled WGS sequence"/>
</dbReference>
<dbReference type="InterPro" id="IPR000182">
    <property type="entry name" value="GNAT_dom"/>
</dbReference>
<gene>
    <name evidence="4" type="ORF">SAMN04488044_1617</name>
</gene>
<keyword evidence="2" id="KW-0012">Acyltransferase</keyword>
<evidence type="ECO:0000256" key="2">
    <source>
        <dbReference type="ARBA" id="ARBA00023315"/>
    </source>
</evidence>